<gene>
    <name evidence="1" type="ORF">HPB47_023885</name>
</gene>
<keyword evidence="2" id="KW-1185">Reference proteome</keyword>
<protein>
    <submittedName>
        <fullName evidence="1">Uncharacterized protein</fullName>
    </submittedName>
</protein>
<organism evidence="1 2">
    <name type="scientific">Ixodes persulcatus</name>
    <name type="common">Taiga tick</name>
    <dbReference type="NCBI Taxonomy" id="34615"/>
    <lineage>
        <taxon>Eukaryota</taxon>
        <taxon>Metazoa</taxon>
        <taxon>Ecdysozoa</taxon>
        <taxon>Arthropoda</taxon>
        <taxon>Chelicerata</taxon>
        <taxon>Arachnida</taxon>
        <taxon>Acari</taxon>
        <taxon>Parasitiformes</taxon>
        <taxon>Ixodida</taxon>
        <taxon>Ixodoidea</taxon>
        <taxon>Ixodidae</taxon>
        <taxon>Ixodinae</taxon>
        <taxon>Ixodes</taxon>
    </lineage>
</organism>
<evidence type="ECO:0000313" key="2">
    <source>
        <dbReference type="Proteomes" id="UP000805193"/>
    </source>
</evidence>
<comment type="caution">
    <text evidence="1">The sequence shown here is derived from an EMBL/GenBank/DDBJ whole genome shotgun (WGS) entry which is preliminary data.</text>
</comment>
<accession>A0AC60Q675</accession>
<proteinExistence type="predicted"/>
<sequence length="261" mass="28665">MSGVTTDPEPCGHGRSRLAVRDFPVRLGKRASWWLSLARGRCGPFGAPRVETEQQSKALLGLTSIADHKVTVTPHQSLNTIRGVISEDDLLESTEDESLEGLSNQGVIARGTYAAAVSKGAVPTTASTFLPRANPNPPKSHLESLKNRGIQLSPHPQRRRPRAVCPHVLVEAMDVCSSPPEPPPAPKGVKSRQKLSTQRKRLKRQFLSELGRGSQPDRQHDHNFAAFRVPVSVPPIDTCTPAADSTDHQHHLRHRHHLCRL</sequence>
<reference evidence="1 2" key="1">
    <citation type="journal article" date="2020" name="Cell">
        <title>Large-Scale Comparative Analyses of Tick Genomes Elucidate Their Genetic Diversity and Vector Capacities.</title>
        <authorList>
            <consortium name="Tick Genome and Microbiome Consortium (TIGMIC)"/>
            <person name="Jia N."/>
            <person name="Wang J."/>
            <person name="Shi W."/>
            <person name="Du L."/>
            <person name="Sun Y."/>
            <person name="Zhan W."/>
            <person name="Jiang J.F."/>
            <person name="Wang Q."/>
            <person name="Zhang B."/>
            <person name="Ji P."/>
            <person name="Bell-Sakyi L."/>
            <person name="Cui X.M."/>
            <person name="Yuan T.T."/>
            <person name="Jiang B.G."/>
            <person name="Yang W.F."/>
            <person name="Lam T.T."/>
            <person name="Chang Q.C."/>
            <person name="Ding S.J."/>
            <person name="Wang X.J."/>
            <person name="Zhu J.G."/>
            <person name="Ruan X.D."/>
            <person name="Zhao L."/>
            <person name="Wei J.T."/>
            <person name="Ye R.Z."/>
            <person name="Que T.C."/>
            <person name="Du C.H."/>
            <person name="Zhou Y.H."/>
            <person name="Cheng J.X."/>
            <person name="Dai P.F."/>
            <person name="Guo W.B."/>
            <person name="Han X.H."/>
            <person name="Huang E.J."/>
            <person name="Li L.F."/>
            <person name="Wei W."/>
            <person name="Gao Y.C."/>
            <person name="Liu J.Z."/>
            <person name="Shao H.Z."/>
            <person name="Wang X."/>
            <person name="Wang C.C."/>
            <person name="Yang T.C."/>
            <person name="Huo Q.B."/>
            <person name="Li W."/>
            <person name="Chen H.Y."/>
            <person name="Chen S.E."/>
            <person name="Zhou L.G."/>
            <person name="Ni X.B."/>
            <person name="Tian J.H."/>
            <person name="Sheng Y."/>
            <person name="Liu T."/>
            <person name="Pan Y.S."/>
            <person name="Xia L.Y."/>
            <person name="Li J."/>
            <person name="Zhao F."/>
            <person name="Cao W.C."/>
        </authorList>
    </citation>
    <scope>NUCLEOTIDE SEQUENCE [LARGE SCALE GENOMIC DNA]</scope>
    <source>
        <strain evidence="1">Iper-2018</strain>
    </source>
</reference>
<dbReference type="Proteomes" id="UP000805193">
    <property type="component" value="Unassembled WGS sequence"/>
</dbReference>
<evidence type="ECO:0000313" key="1">
    <source>
        <dbReference type="EMBL" id="KAG0429174.1"/>
    </source>
</evidence>
<dbReference type="EMBL" id="JABSTQ010009436">
    <property type="protein sequence ID" value="KAG0429174.1"/>
    <property type="molecule type" value="Genomic_DNA"/>
</dbReference>
<name>A0AC60Q675_IXOPE</name>